<dbReference type="SUPFAM" id="SSF46785">
    <property type="entry name" value="Winged helix' DNA-binding domain"/>
    <property type="match status" value="1"/>
</dbReference>
<keyword evidence="3" id="KW-0804">Transcription</keyword>
<dbReference type="InterPro" id="IPR014036">
    <property type="entry name" value="DeoR-like_C"/>
</dbReference>
<dbReference type="InterPro" id="IPR050313">
    <property type="entry name" value="Carb_Metab_HTH_regulators"/>
</dbReference>
<comment type="caution">
    <text evidence="6">The sequence shown here is derived from an EMBL/GenBank/DDBJ whole genome shotgun (WGS) entry which is preliminary data.</text>
</comment>
<dbReference type="InterPro" id="IPR036390">
    <property type="entry name" value="WH_DNA-bd_sf"/>
</dbReference>
<dbReference type="Proteomes" id="UP000237846">
    <property type="component" value="Unassembled WGS sequence"/>
</dbReference>
<dbReference type="InterPro" id="IPR001034">
    <property type="entry name" value="DeoR_HTH"/>
</dbReference>
<sequence>MPRSTPLIPEQRRQQILRILRTEQVLSYRQITELLGVSQMTARRDVAALAGQGRLRATQGGAAAIERLDAEPLRAEKARTDLPQKSAIARAAAELVTDSMTVYLDAGTTVQSIRPHLEARRGLTIVSNDLSTIHAFLDHPGAELICVGGRVDRDNESMIGRLATITLSELCLDLALLSSSSWDVRHGVTTPVEAKIDPKRAALSSAGSVALLADSGKYGRYAKYRVLTLDELDTVITDTGLGEAESEQVAALGVEVVLADPDRPAGDPPHGPAEAAPR</sequence>
<dbReference type="InterPro" id="IPR036388">
    <property type="entry name" value="WH-like_DNA-bd_sf"/>
</dbReference>
<organism evidence="6 7">
    <name type="scientific">Allonocardiopsis opalescens</name>
    <dbReference type="NCBI Taxonomy" id="1144618"/>
    <lineage>
        <taxon>Bacteria</taxon>
        <taxon>Bacillati</taxon>
        <taxon>Actinomycetota</taxon>
        <taxon>Actinomycetes</taxon>
        <taxon>Streptosporangiales</taxon>
        <taxon>Allonocardiopsis</taxon>
    </lineage>
</organism>
<dbReference type="PANTHER" id="PTHR30363">
    <property type="entry name" value="HTH-TYPE TRANSCRIPTIONAL REGULATOR SRLR-RELATED"/>
    <property type="match status" value="1"/>
</dbReference>
<feature type="region of interest" description="Disordered" evidence="4">
    <location>
        <begin position="259"/>
        <end position="278"/>
    </location>
</feature>
<dbReference type="SUPFAM" id="SSF100950">
    <property type="entry name" value="NagB/RpiA/CoA transferase-like"/>
    <property type="match status" value="1"/>
</dbReference>
<protein>
    <submittedName>
        <fullName evidence="6">DeoR family transcriptional regulator</fullName>
    </submittedName>
</protein>
<dbReference type="SMART" id="SM01134">
    <property type="entry name" value="DeoRC"/>
    <property type="match status" value="1"/>
</dbReference>
<evidence type="ECO:0000256" key="1">
    <source>
        <dbReference type="ARBA" id="ARBA00023015"/>
    </source>
</evidence>
<keyword evidence="2" id="KW-0238">DNA-binding</keyword>
<evidence type="ECO:0000256" key="3">
    <source>
        <dbReference type="ARBA" id="ARBA00023163"/>
    </source>
</evidence>
<gene>
    <name evidence="6" type="ORF">CLV72_107113</name>
</gene>
<evidence type="ECO:0000313" key="6">
    <source>
        <dbReference type="EMBL" id="PRX96590.1"/>
    </source>
</evidence>
<dbReference type="InterPro" id="IPR037171">
    <property type="entry name" value="NagB/RpiA_transferase-like"/>
</dbReference>
<evidence type="ECO:0000259" key="5">
    <source>
        <dbReference type="PROSITE" id="PS51000"/>
    </source>
</evidence>
<dbReference type="RefSeq" id="WP_106249912.1">
    <property type="nucleotide sequence ID" value="NZ_PVZC01000007.1"/>
</dbReference>
<dbReference type="PRINTS" id="PR00037">
    <property type="entry name" value="HTHLACR"/>
</dbReference>
<dbReference type="GO" id="GO:0003677">
    <property type="term" value="F:DNA binding"/>
    <property type="evidence" value="ECO:0007669"/>
    <property type="project" value="UniProtKB-KW"/>
</dbReference>
<evidence type="ECO:0000256" key="2">
    <source>
        <dbReference type="ARBA" id="ARBA00023125"/>
    </source>
</evidence>
<dbReference type="GO" id="GO:0003700">
    <property type="term" value="F:DNA-binding transcription factor activity"/>
    <property type="evidence" value="ECO:0007669"/>
    <property type="project" value="InterPro"/>
</dbReference>
<keyword evidence="1" id="KW-0805">Transcription regulation</keyword>
<dbReference type="Pfam" id="PF00455">
    <property type="entry name" value="DeoRC"/>
    <property type="match status" value="1"/>
</dbReference>
<dbReference type="OrthoDB" id="7688673at2"/>
<dbReference type="Pfam" id="PF08220">
    <property type="entry name" value="HTH_DeoR"/>
    <property type="match status" value="1"/>
</dbReference>
<dbReference type="SMART" id="SM00420">
    <property type="entry name" value="HTH_DEOR"/>
    <property type="match status" value="1"/>
</dbReference>
<dbReference type="InterPro" id="IPR018356">
    <property type="entry name" value="Tscrpt_reg_HTH_DeoR_CS"/>
</dbReference>
<name>A0A2T0PYI3_9ACTN</name>
<dbReference type="EMBL" id="PVZC01000007">
    <property type="protein sequence ID" value="PRX96590.1"/>
    <property type="molecule type" value="Genomic_DNA"/>
</dbReference>
<dbReference type="AlphaFoldDB" id="A0A2T0PYI3"/>
<keyword evidence="7" id="KW-1185">Reference proteome</keyword>
<evidence type="ECO:0000256" key="4">
    <source>
        <dbReference type="SAM" id="MobiDB-lite"/>
    </source>
</evidence>
<dbReference type="PANTHER" id="PTHR30363:SF58">
    <property type="entry name" value="REGULATORY PROTEIN, DEOR FAMILY"/>
    <property type="match status" value="1"/>
</dbReference>
<proteinExistence type="predicted"/>
<accession>A0A2T0PYI3</accession>
<dbReference type="Gene3D" id="1.10.10.10">
    <property type="entry name" value="Winged helix-like DNA-binding domain superfamily/Winged helix DNA-binding domain"/>
    <property type="match status" value="1"/>
</dbReference>
<dbReference type="PROSITE" id="PS00894">
    <property type="entry name" value="HTH_DEOR_1"/>
    <property type="match status" value="1"/>
</dbReference>
<reference evidence="6 7" key="1">
    <citation type="submission" date="2018-03" db="EMBL/GenBank/DDBJ databases">
        <title>Genomic Encyclopedia of Archaeal and Bacterial Type Strains, Phase II (KMG-II): from individual species to whole genera.</title>
        <authorList>
            <person name="Goeker M."/>
        </authorList>
    </citation>
    <scope>NUCLEOTIDE SEQUENCE [LARGE SCALE GENOMIC DNA]</scope>
    <source>
        <strain evidence="6 7">DSM 45601</strain>
    </source>
</reference>
<dbReference type="PROSITE" id="PS51000">
    <property type="entry name" value="HTH_DEOR_2"/>
    <property type="match status" value="1"/>
</dbReference>
<feature type="domain" description="HTH deoR-type" evidence="5">
    <location>
        <begin position="9"/>
        <end position="64"/>
    </location>
</feature>
<evidence type="ECO:0000313" key="7">
    <source>
        <dbReference type="Proteomes" id="UP000237846"/>
    </source>
</evidence>